<evidence type="ECO:0000313" key="3">
    <source>
        <dbReference type="Proteomes" id="UP001314262"/>
    </source>
</evidence>
<feature type="transmembrane region" description="Helical" evidence="1">
    <location>
        <begin position="106"/>
        <end position="125"/>
    </location>
</feature>
<protein>
    <submittedName>
        <fullName evidence="2">Uncharacterized protein</fullName>
    </submittedName>
</protein>
<dbReference type="Proteomes" id="UP001314262">
    <property type="component" value="Unassembled WGS sequence"/>
</dbReference>
<dbReference type="EMBL" id="CAUZLT010000001">
    <property type="protein sequence ID" value="CAK1224170.1"/>
    <property type="molecule type" value="Genomic_DNA"/>
</dbReference>
<keyword evidence="3" id="KW-1185">Reference proteome</keyword>
<sequence>MFKNRKKNPAFLLVLAPVTLNEALANFSGHLSPLEYNLAFSLVVAMMAIAAIVLLPLHEDSQNDDLVRPRYFKLMTIIGAGIFAFSGNFLYQQEIDWQMATQNSVSVYPVFIALILLPAALVYLLDWHTNKN</sequence>
<evidence type="ECO:0000313" key="2">
    <source>
        <dbReference type="EMBL" id="CAK1224170.1"/>
    </source>
</evidence>
<accession>A0ABM9ML96</accession>
<feature type="transmembrane region" description="Helical" evidence="1">
    <location>
        <begin position="35"/>
        <end position="58"/>
    </location>
</feature>
<organism evidence="2 3">
    <name type="scientific">Fructobacillus tropaeoli</name>
    <dbReference type="NCBI Taxonomy" id="709323"/>
    <lineage>
        <taxon>Bacteria</taxon>
        <taxon>Bacillati</taxon>
        <taxon>Bacillota</taxon>
        <taxon>Bacilli</taxon>
        <taxon>Lactobacillales</taxon>
        <taxon>Lactobacillaceae</taxon>
        <taxon>Fructobacillus</taxon>
    </lineage>
</organism>
<evidence type="ECO:0000256" key="1">
    <source>
        <dbReference type="SAM" id="Phobius"/>
    </source>
</evidence>
<comment type="caution">
    <text evidence="2">The sequence shown here is derived from an EMBL/GenBank/DDBJ whole genome shotgun (WGS) entry which is preliminary data.</text>
</comment>
<proteinExistence type="predicted"/>
<keyword evidence="1" id="KW-1133">Transmembrane helix</keyword>
<reference evidence="2 3" key="1">
    <citation type="submission" date="2023-10" db="EMBL/GenBank/DDBJ databases">
        <authorList>
            <person name="Botero Cardona J."/>
        </authorList>
    </citation>
    <scope>NUCLEOTIDE SEQUENCE [LARGE SCALE GENOMIC DNA]</scope>
    <source>
        <strain evidence="2 3">R-53137</strain>
    </source>
</reference>
<name>A0ABM9ML96_9LACO</name>
<dbReference type="RefSeq" id="WP_203618046.1">
    <property type="nucleotide sequence ID" value="NZ_BOJU01000002.1"/>
</dbReference>
<keyword evidence="1" id="KW-0472">Membrane</keyword>
<gene>
    <name evidence="2" type="ORF">R53137_KAKDMLNK_00036</name>
</gene>
<keyword evidence="1" id="KW-0812">Transmembrane</keyword>
<feature type="transmembrane region" description="Helical" evidence="1">
    <location>
        <begin position="70"/>
        <end position="91"/>
    </location>
</feature>